<evidence type="ECO:0000256" key="1">
    <source>
        <dbReference type="ARBA" id="ARBA00022679"/>
    </source>
</evidence>
<dbReference type="InterPro" id="IPR000182">
    <property type="entry name" value="GNAT_dom"/>
</dbReference>
<evidence type="ECO:0000313" key="4">
    <source>
        <dbReference type="EMBL" id="MBA8879188.1"/>
    </source>
</evidence>
<keyword evidence="5" id="KW-1185">Reference proteome</keyword>
<accession>A0A839ELN1</accession>
<keyword evidence="2" id="KW-0012">Acyltransferase</keyword>
<evidence type="ECO:0000313" key="5">
    <source>
        <dbReference type="Proteomes" id="UP000549052"/>
    </source>
</evidence>
<gene>
    <name evidence="4" type="ORF">FHW16_002906</name>
</gene>
<dbReference type="EMBL" id="JACGXN010000003">
    <property type="protein sequence ID" value="MBA8879188.1"/>
    <property type="molecule type" value="Genomic_DNA"/>
</dbReference>
<protein>
    <submittedName>
        <fullName evidence="4">GNAT superfamily N-acetyltransferase</fullName>
    </submittedName>
</protein>
<dbReference type="InterPro" id="IPR050832">
    <property type="entry name" value="Bact_Acetyltransf"/>
</dbReference>
<dbReference type="Pfam" id="PF13673">
    <property type="entry name" value="Acetyltransf_10"/>
    <property type="match status" value="1"/>
</dbReference>
<dbReference type="Gene3D" id="3.40.630.30">
    <property type="match status" value="1"/>
</dbReference>
<dbReference type="RefSeq" id="WP_210278126.1">
    <property type="nucleotide sequence ID" value="NZ_JACGXN010000003.1"/>
</dbReference>
<dbReference type="Proteomes" id="UP000549052">
    <property type="component" value="Unassembled WGS sequence"/>
</dbReference>
<feature type="domain" description="N-acetyltransferase" evidence="3">
    <location>
        <begin position="2"/>
        <end position="145"/>
    </location>
</feature>
<dbReference type="SUPFAM" id="SSF55729">
    <property type="entry name" value="Acyl-CoA N-acyltransferases (Nat)"/>
    <property type="match status" value="1"/>
</dbReference>
<organism evidence="4 5">
    <name type="scientific">Phyllobacterium myrsinacearum</name>
    <dbReference type="NCBI Taxonomy" id="28101"/>
    <lineage>
        <taxon>Bacteria</taxon>
        <taxon>Pseudomonadati</taxon>
        <taxon>Pseudomonadota</taxon>
        <taxon>Alphaproteobacteria</taxon>
        <taxon>Hyphomicrobiales</taxon>
        <taxon>Phyllobacteriaceae</taxon>
        <taxon>Phyllobacterium</taxon>
    </lineage>
</organism>
<evidence type="ECO:0000256" key="2">
    <source>
        <dbReference type="ARBA" id="ARBA00023315"/>
    </source>
</evidence>
<reference evidence="4 5" key="1">
    <citation type="submission" date="2020-07" db="EMBL/GenBank/DDBJ databases">
        <title>Genomic Encyclopedia of Type Strains, Phase IV (KMG-V): Genome sequencing to study the core and pangenomes of soil and plant-associated prokaryotes.</title>
        <authorList>
            <person name="Whitman W."/>
        </authorList>
    </citation>
    <scope>NUCLEOTIDE SEQUENCE [LARGE SCALE GENOMIC DNA]</scope>
    <source>
        <strain evidence="4 5">AN3</strain>
    </source>
</reference>
<comment type="caution">
    <text evidence="4">The sequence shown here is derived from an EMBL/GenBank/DDBJ whole genome shotgun (WGS) entry which is preliminary data.</text>
</comment>
<dbReference type="CDD" id="cd04301">
    <property type="entry name" value="NAT_SF"/>
    <property type="match status" value="1"/>
</dbReference>
<sequence length="145" mass="15752">MFKIRPAERGDAKALTQLMHQSSAYGGNYASILDGYAVTPAQIDIDVFYVADLQDDIAGFYSLTLADEPELDLMFVADHAQGTGIGAKLFQHMAAEAKRRGIPSIKIVSHPPSVGFYQRMGATIVGTKPPTMKVTWARPILNLAI</sequence>
<dbReference type="PANTHER" id="PTHR43877">
    <property type="entry name" value="AMINOALKYLPHOSPHONATE N-ACETYLTRANSFERASE-RELATED-RELATED"/>
    <property type="match status" value="1"/>
</dbReference>
<proteinExistence type="predicted"/>
<keyword evidence="1 4" id="KW-0808">Transferase</keyword>
<evidence type="ECO:0000259" key="3">
    <source>
        <dbReference type="PROSITE" id="PS51186"/>
    </source>
</evidence>
<dbReference type="PANTHER" id="PTHR43877:SF2">
    <property type="entry name" value="AMINOALKYLPHOSPHONATE N-ACETYLTRANSFERASE-RELATED"/>
    <property type="match status" value="1"/>
</dbReference>
<dbReference type="PROSITE" id="PS51186">
    <property type="entry name" value="GNAT"/>
    <property type="match status" value="1"/>
</dbReference>
<dbReference type="AlphaFoldDB" id="A0A839ELN1"/>
<dbReference type="InterPro" id="IPR016181">
    <property type="entry name" value="Acyl_CoA_acyltransferase"/>
</dbReference>
<name>A0A839ELN1_9HYPH</name>
<dbReference type="GO" id="GO:0016747">
    <property type="term" value="F:acyltransferase activity, transferring groups other than amino-acyl groups"/>
    <property type="evidence" value="ECO:0007669"/>
    <property type="project" value="InterPro"/>
</dbReference>